<dbReference type="PROSITE" id="PS50041">
    <property type="entry name" value="C_TYPE_LECTIN_2"/>
    <property type="match status" value="1"/>
</dbReference>
<dbReference type="InterPro" id="IPR033989">
    <property type="entry name" value="CD209-like_CTLD"/>
</dbReference>
<reference evidence="4" key="1">
    <citation type="journal article" date="2016" name="Dev. Comp. Immunol.">
        <title>The complement system of elasmobranches revealed by liver transcriptome analysis of a hammerhead shark, Sphyrna zygaena.</title>
        <authorList>
            <person name="Goshima M."/>
            <person name="Sekiguchi R."/>
            <person name="Matsushita M."/>
            <person name="Nonaka M."/>
        </authorList>
    </citation>
    <scope>NUCLEOTIDE SEQUENCE</scope>
    <source>
        <tissue evidence="4">Liver</tissue>
    </source>
</reference>
<dbReference type="Gene3D" id="3.10.100.10">
    <property type="entry name" value="Mannose-Binding Protein A, subunit A"/>
    <property type="match status" value="1"/>
</dbReference>
<dbReference type="Pfam" id="PF00059">
    <property type="entry name" value="Lectin_C"/>
    <property type="match status" value="1"/>
</dbReference>
<dbReference type="EMBL" id="LC107134">
    <property type="protein sequence ID" value="BAU69635.1"/>
    <property type="molecule type" value="mRNA"/>
</dbReference>
<protein>
    <submittedName>
        <fullName evidence="4">CLP11</fullName>
    </submittedName>
</protein>
<dbReference type="InterPro" id="IPR018378">
    <property type="entry name" value="C-type_lectin_CS"/>
</dbReference>
<dbReference type="SUPFAM" id="SSF56436">
    <property type="entry name" value="C-type lectin-like"/>
    <property type="match status" value="1"/>
</dbReference>
<keyword evidence="2" id="KW-1015">Disulfide bond</keyword>
<accession>A0A146GF30</accession>
<dbReference type="PROSITE" id="PS00615">
    <property type="entry name" value="C_TYPE_LECTIN_1"/>
    <property type="match status" value="1"/>
</dbReference>
<sequence>MEKLSKNITDVMNTISRKLESLPRPKYRNRPCPDDWTFFNGSCYIFSAMKASWSDSQKYCSIQQAHLLVINTIEEQYFIAMKGKAKEFWFGLHDRDTENKWEWVDGTDYEATTKFWAPGEPNNANSGEDCAHTNGSGRWNDNNCSKDLFFICEQEARSA</sequence>
<dbReference type="PANTHER" id="PTHR22803">
    <property type="entry name" value="MANNOSE, PHOSPHOLIPASE, LECTIN RECEPTOR RELATED"/>
    <property type="match status" value="1"/>
</dbReference>
<evidence type="ECO:0000256" key="2">
    <source>
        <dbReference type="ARBA" id="ARBA00023157"/>
    </source>
</evidence>
<name>A0A146GF30_SPHZY</name>
<organism evidence="4">
    <name type="scientific">Sphyrna zygaena</name>
    <name type="common">Smooth hammerhead</name>
    <name type="synonym">Squalus zygaena</name>
    <dbReference type="NCBI Taxonomy" id="195335"/>
    <lineage>
        <taxon>Eukaryota</taxon>
        <taxon>Metazoa</taxon>
        <taxon>Chordata</taxon>
        <taxon>Craniata</taxon>
        <taxon>Vertebrata</taxon>
        <taxon>Chondrichthyes</taxon>
        <taxon>Elasmobranchii</taxon>
        <taxon>Galeomorphii</taxon>
        <taxon>Galeoidea</taxon>
        <taxon>Carcharhiniformes</taxon>
        <taxon>Carcharhinidae</taxon>
        <taxon>Sphyrna</taxon>
    </lineage>
</organism>
<evidence type="ECO:0000313" key="4">
    <source>
        <dbReference type="EMBL" id="BAU69635.1"/>
    </source>
</evidence>
<dbReference type="InterPro" id="IPR001304">
    <property type="entry name" value="C-type_lectin-like"/>
</dbReference>
<evidence type="ECO:0000256" key="1">
    <source>
        <dbReference type="ARBA" id="ARBA00022734"/>
    </source>
</evidence>
<dbReference type="InterPro" id="IPR016186">
    <property type="entry name" value="C-type_lectin-like/link_sf"/>
</dbReference>
<dbReference type="GO" id="GO:0030246">
    <property type="term" value="F:carbohydrate binding"/>
    <property type="evidence" value="ECO:0007669"/>
    <property type="project" value="UniProtKB-KW"/>
</dbReference>
<proteinExistence type="evidence at transcript level"/>
<evidence type="ECO:0000259" key="3">
    <source>
        <dbReference type="PROSITE" id="PS50041"/>
    </source>
</evidence>
<dbReference type="CDD" id="cd03590">
    <property type="entry name" value="CLECT_DC-SIGN_like"/>
    <property type="match status" value="1"/>
</dbReference>
<feature type="domain" description="C-type lectin" evidence="3">
    <location>
        <begin position="39"/>
        <end position="153"/>
    </location>
</feature>
<dbReference type="SMART" id="SM00034">
    <property type="entry name" value="CLECT"/>
    <property type="match status" value="1"/>
</dbReference>
<dbReference type="InterPro" id="IPR016187">
    <property type="entry name" value="CTDL_fold"/>
</dbReference>
<keyword evidence="1" id="KW-0430">Lectin</keyword>
<dbReference type="InterPro" id="IPR050111">
    <property type="entry name" value="C-type_lectin/snaclec_domain"/>
</dbReference>
<dbReference type="AlphaFoldDB" id="A0A146GF30"/>